<reference evidence="1 2" key="1">
    <citation type="submission" date="2024-06" db="EMBL/GenBank/DDBJ databases">
        <title>The draft genome of Grus japonensis, version 3.</title>
        <authorList>
            <person name="Nabeshima K."/>
            <person name="Suzuki S."/>
            <person name="Onuma M."/>
        </authorList>
    </citation>
    <scope>NUCLEOTIDE SEQUENCE [LARGE SCALE GENOMIC DNA]</scope>
    <source>
        <strain evidence="1 2">451A</strain>
    </source>
</reference>
<protein>
    <submittedName>
        <fullName evidence="1">Meiosis-specific with OB domain-containing protein</fullName>
    </submittedName>
</protein>
<keyword evidence="2" id="KW-1185">Reference proteome</keyword>
<comment type="caution">
    <text evidence="1">The sequence shown here is derived from an EMBL/GenBank/DDBJ whole genome shotgun (WGS) entry which is preliminary data.</text>
</comment>
<sequence length="77" mass="8710">MTATVISKTIITTNPDTLNMSFKLLVETIVDVYTVEQLKEKALQSDGKLEPVYGIIYGYISTLDIDDNASKIIRNRW</sequence>
<evidence type="ECO:0000313" key="2">
    <source>
        <dbReference type="Proteomes" id="UP001623348"/>
    </source>
</evidence>
<organism evidence="1 2">
    <name type="scientific">Grus japonensis</name>
    <name type="common">Japanese crane</name>
    <name type="synonym">Red-crowned crane</name>
    <dbReference type="NCBI Taxonomy" id="30415"/>
    <lineage>
        <taxon>Eukaryota</taxon>
        <taxon>Metazoa</taxon>
        <taxon>Chordata</taxon>
        <taxon>Craniata</taxon>
        <taxon>Vertebrata</taxon>
        <taxon>Euteleostomi</taxon>
        <taxon>Archelosauria</taxon>
        <taxon>Archosauria</taxon>
        <taxon>Dinosauria</taxon>
        <taxon>Saurischia</taxon>
        <taxon>Theropoda</taxon>
        <taxon>Coelurosauria</taxon>
        <taxon>Aves</taxon>
        <taxon>Neognathae</taxon>
        <taxon>Neoaves</taxon>
        <taxon>Gruiformes</taxon>
        <taxon>Gruidae</taxon>
        <taxon>Grus</taxon>
    </lineage>
</organism>
<dbReference type="EMBL" id="BAAFJT010000015">
    <property type="protein sequence ID" value="GAB0196466.1"/>
    <property type="molecule type" value="Genomic_DNA"/>
</dbReference>
<dbReference type="Proteomes" id="UP001623348">
    <property type="component" value="Unassembled WGS sequence"/>
</dbReference>
<dbReference type="AlphaFoldDB" id="A0ABC9XFP5"/>
<proteinExistence type="predicted"/>
<gene>
    <name evidence="1" type="ORF">GRJ2_002111900</name>
</gene>
<evidence type="ECO:0000313" key="1">
    <source>
        <dbReference type="EMBL" id="GAB0196466.1"/>
    </source>
</evidence>
<accession>A0ABC9XFP5</accession>
<name>A0ABC9XFP5_GRUJA</name>